<accession>A0A871R0X0</accession>
<dbReference type="InterPro" id="IPR036563">
    <property type="entry name" value="MoaE_sf"/>
</dbReference>
<reference evidence="1" key="1">
    <citation type="submission" date="2020-10" db="EMBL/GenBank/DDBJ databases">
        <authorList>
            <person name="Palmer J.M."/>
        </authorList>
    </citation>
    <scope>NUCLEOTIDE SEQUENCE</scope>
    <source>
        <strain evidence="1">UCD 2041</strain>
    </source>
</reference>
<dbReference type="RefSeq" id="XP_041136336.1">
    <property type="nucleotide sequence ID" value="XM_041282497.1"/>
</dbReference>
<dbReference type="Proteomes" id="UP000663131">
    <property type="component" value="Chromosome 6"/>
</dbReference>
<dbReference type="Gene3D" id="3.90.1170.40">
    <property type="entry name" value="Molybdopterin biosynthesis MoaE subunit"/>
    <property type="match status" value="1"/>
</dbReference>
<gene>
    <name evidence="1" type="ORF">BRETT_003997</name>
</gene>
<dbReference type="SUPFAM" id="SSF54690">
    <property type="entry name" value="Molybdopterin synthase subunit MoaE"/>
    <property type="match status" value="1"/>
</dbReference>
<protein>
    <submittedName>
        <fullName evidence="1">Uncharacterized protein</fullName>
    </submittedName>
</protein>
<dbReference type="Pfam" id="PF02391">
    <property type="entry name" value="MoaE"/>
    <property type="match status" value="1"/>
</dbReference>
<sequence>MQGQATRWYAKTDNPDFRIFLTTDKLNTEEMISFARSPEAGDVILFAGTTRNNFEGKEVVSLSYEAHKGMALKTLLKLANQCMDKFNEGAAQRNIYKIAVGHRLGRVPTMEDSVLIAVSSSHREEGWKSASWLLNRIKEHAEIWKLEEYADGTTSWKENCHTCIPK</sequence>
<dbReference type="GeneID" id="64575920"/>
<evidence type="ECO:0000313" key="1">
    <source>
        <dbReference type="EMBL" id="QOU19843.1"/>
    </source>
</evidence>
<dbReference type="AlphaFoldDB" id="A0A871R0X0"/>
<dbReference type="OrthoDB" id="5531344at2759"/>
<dbReference type="CDD" id="cd00756">
    <property type="entry name" value="MoaE"/>
    <property type="match status" value="1"/>
</dbReference>
<name>A0A871R0X0_DEKBR</name>
<evidence type="ECO:0000313" key="2">
    <source>
        <dbReference type="Proteomes" id="UP000663131"/>
    </source>
</evidence>
<proteinExistence type="predicted"/>
<dbReference type="PANTHER" id="PTHR23404">
    <property type="entry name" value="MOLYBDOPTERIN SYNTHASE RELATED"/>
    <property type="match status" value="1"/>
</dbReference>
<organism evidence="1 2">
    <name type="scientific">Dekkera bruxellensis</name>
    <name type="common">Brettanomyces custersii</name>
    <dbReference type="NCBI Taxonomy" id="5007"/>
    <lineage>
        <taxon>Eukaryota</taxon>
        <taxon>Fungi</taxon>
        <taxon>Dikarya</taxon>
        <taxon>Ascomycota</taxon>
        <taxon>Saccharomycotina</taxon>
        <taxon>Pichiomycetes</taxon>
        <taxon>Pichiales</taxon>
        <taxon>Pichiaceae</taxon>
        <taxon>Brettanomyces</taxon>
    </lineage>
</organism>
<dbReference type="EMBL" id="CP063134">
    <property type="protein sequence ID" value="QOU19843.1"/>
    <property type="molecule type" value="Genomic_DNA"/>
</dbReference>
<reference evidence="1" key="2">
    <citation type="journal article" name="BMC Genomics">
        <title>New genome assemblies reveal patterns of domestication and adaptation across Brettanomyces (Dekkera) species.</title>
        <authorList>
            <person name="Roach M.J."/>
            <person name="Borneman A.R."/>
        </authorList>
    </citation>
    <scope>NUCLEOTIDE SEQUENCE</scope>
    <source>
        <strain evidence="1">UCD 2041</strain>
    </source>
</reference>
<dbReference type="KEGG" id="bbrx:BRETT_003997"/>
<dbReference type="GO" id="GO:0006777">
    <property type="term" value="P:Mo-molybdopterin cofactor biosynthetic process"/>
    <property type="evidence" value="ECO:0007669"/>
    <property type="project" value="InterPro"/>
</dbReference>
<dbReference type="InterPro" id="IPR003448">
    <property type="entry name" value="Mopterin_biosynth_MoaE"/>
</dbReference>